<dbReference type="AlphaFoldDB" id="A0A124JTY0"/>
<dbReference type="Pfam" id="PF12969">
    <property type="entry name" value="DUF3857"/>
    <property type="match status" value="1"/>
</dbReference>
<protein>
    <submittedName>
        <fullName evidence="2">Transglutaminase</fullName>
    </submittedName>
</protein>
<dbReference type="Proteomes" id="UP000058012">
    <property type="component" value="Unassembled WGS sequence"/>
</dbReference>
<feature type="domain" description="DUF3857" evidence="1">
    <location>
        <begin position="30"/>
        <end position="180"/>
    </location>
</feature>
<proteinExistence type="predicted"/>
<dbReference type="InterPro" id="IPR024618">
    <property type="entry name" value="DUF3857"/>
</dbReference>
<dbReference type="EMBL" id="LLZS01000009">
    <property type="protein sequence ID" value="KUR70652.1"/>
    <property type="molecule type" value="Genomic_DNA"/>
</dbReference>
<comment type="caution">
    <text evidence="2">The sequence shown here is derived from an EMBL/GenBank/DDBJ whole genome shotgun (WGS) entry which is preliminary data.</text>
</comment>
<reference evidence="2 3" key="1">
    <citation type="submission" date="2015-10" db="EMBL/GenBank/DDBJ databases">
        <title>Draft genome sequence of Novosphingobium fuchskuhlense DSM 25065 isolated from a surface water sample of the southwest basin of Lake Grosse Fuchskuhle.</title>
        <authorList>
            <person name="Ruckert C."/>
            <person name="Winkler A."/>
            <person name="Glaeser J."/>
            <person name="Grossart H.-P."/>
            <person name="Kalinowski J."/>
            <person name="Glaeser S."/>
        </authorList>
    </citation>
    <scope>NUCLEOTIDE SEQUENCE [LARGE SCALE GENOMIC DNA]</scope>
    <source>
        <strain evidence="2 3">FNE08-7</strain>
    </source>
</reference>
<dbReference type="SUPFAM" id="SSF54001">
    <property type="entry name" value="Cysteine proteinases"/>
    <property type="match status" value="1"/>
</dbReference>
<name>A0A124JTY0_9SPHN</name>
<evidence type="ECO:0000313" key="3">
    <source>
        <dbReference type="Proteomes" id="UP000058012"/>
    </source>
</evidence>
<evidence type="ECO:0000259" key="1">
    <source>
        <dbReference type="Pfam" id="PF12969"/>
    </source>
</evidence>
<keyword evidence="3" id="KW-1185">Reference proteome</keyword>
<organism evidence="2 3">
    <name type="scientific">Novosphingobium fuchskuhlense</name>
    <dbReference type="NCBI Taxonomy" id="1117702"/>
    <lineage>
        <taxon>Bacteria</taxon>
        <taxon>Pseudomonadati</taxon>
        <taxon>Pseudomonadota</taxon>
        <taxon>Alphaproteobacteria</taxon>
        <taxon>Sphingomonadales</taxon>
        <taxon>Sphingomonadaceae</taxon>
        <taxon>Novosphingobium</taxon>
    </lineage>
</organism>
<dbReference type="OrthoDB" id="98874at2"/>
<dbReference type="Gene3D" id="2.60.40.3140">
    <property type="match status" value="1"/>
</dbReference>
<dbReference type="STRING" id="1117702.AQZ52_16920"/>
<sequence length="639" mass="69814">MPVPENAGGPLFMRYQDVIVHVDAKGEQDYTGYRVRLLNSAALQMGNLALGWNPANGPTTVHTIKVYRNGEVIDVLAQAKFEVLRREDQLEAAKLDGMLTAVLHVPDLRVGDELEVAMTTTVSDPTLGRNVSGLLFLAPTPPPGRYRIELNWDKDRKPAYALTPDLAPAASVSADRVVLRMDNPPVRQPLKDAPPRLQWQRILEYSTFADWPAFSRQFAPLFTRAATLAPDSPLRKEAARIAAAHADPLERAAAALKLVQQDVRYIYVGLNGGNFTPAAADETWQRRFGDCKAKTALLLALLGELGIAAEPVIASTQGLDDGLAAHLPNAKLFDHVFVRARIGGKTYWLDGTLPPVSGPALDPVLPLRGVVPVTSEGSPILDIPWQPPTRPDEITLFDVDARAGFDKPAHITSTAIVRGLAGLQLQQQFSAVPPAQLLDAMRQRLTGDTWQTIEDVQWRYDEKAGASVLKVVGSGTVDWEGTGGGGHQLALAGGGFSPPEKRVRPPEQDQQAPWAQASNYSCYVTTLRVPTSTKPGEWTSKPGFNTRMFGRQYYRAFEFRDGAIRMVRGSRIEAREITAALARADNARIPDFDNSMAYVFHEPSDVKGRIFTGTKVPTTDEIDWLAPDVPCLPPAKAVP</sequence>
<accession>A0A124JTY0</accession>
<evidence type="ECO:0000313" key="2">
    <source>
        <dbReference type="EMBL" id="KUR70652.1"/>
    </source>
</evidence>
<dbReference type="Gene3D" id="3.10.620.30">
    <property type="match status" value="1"/>
</dbReference>
<dbReference type="InterPro" id="IPR038765">
    <property type="entry name" value="Papain-like_cys_pep_sf"/>
</dbReference>
<gene>
    <name evidence="2" type="ORF">AQZ52_16920</name>
</gene>